<reference evidence="3" key="1">
    <citation type="submission" date="2021-01" db="EMBL/GenBank/DDBJ databases">
        <authorList>
            <person name="Kaushik A."/>
        </authorList>
    </citation>
    <scope>NUCLEOTIDE SEQUENCE</scope>
    <source>
        <strain evidence="3">AG3-T5</strain>
    </source>
</reference>
<sequence>MSTTSLPPWDQLSFTFGWNVNVTGTYTLPQCFNTTWQYWNTVDDRVANPPPSPPYHAVIYAGGYEPYMIPLNNTAATGETSWIANLPVGPRYGISMMDSKNYTGGILDQPLVMTPQTGCNVASPLKPSTLDVEVTGNGQCQQAVINVKNGTAPYQLEVVPINSRQKTIHYASSPFGVILDMSAGVEYYLAVYDSAGNSAVMGSYNILASPDNSCLGEATTVTAGQYSTLYPGGTATPTSSVTAISASSHGLATSVIIAIAVAVPVVAVILTSLLLWLCYKRNRRQRELEEKPEIDPGVTYSHTSYTPVPTTATHYTQSYHDVSTIGNYSAPAPAPVPYPLVFTTSDRNTIPSRTDDVSTSEPSSQKRRHLGNPGLHGLGLISVEPFDPSSISGGSRPGLPPLPPAYFTAS</sequence>
<keyword evidence="2" id="KW-0812">Transmembrane</keyword>
<keyword evidence="2" id="KW-0472">Membrane</keyword>
<protein>
    <recommendedName>
        <fullName evidence="5">Alphaherpesvirus glycoprotein E domain protein</fullName>
    </recommendedName>
</protein>
<feature type="region of interest" description="Disordered" evidence="1">
    <location>
        <begin position="343"/>
        <end position="410"/>
    </location>
</feature>
<organism evidence="3 4">
    <name type="scientific">Rhizoctonia solani</name>
    <dbReference type="NCBI Taxonomy" id="456999"/>
    <lineage>
        <taxon>Eukaryota</taxon>
        <taxon>Fungi</taxon>
        <taxon>Dikarya</taxon>
        <taxon>Basidiomycota</taxon>
        <taxon>Agaricomycotina</taxon>
        <taxon>Agaricomycetes</taxon>
        <taxon>Cantharellales</taxon>
        <taxon>Ceratobasidiaceae</taxon>
        <taxon>Rhizoctonia</taxon>
    </lineage>
</organism>
<feature type="compositionally biased region" description="Low complexity" evidence="1">
    <location>
        <begin position="371"/>
        <end position="380"/>
    </location>
</feature>
<gene>
    <name evidence="3" type="ORF">RDB_LOCUS60283</name>
</gene>
<dbReference type="AlphaFoldDB" id="A0A8H3ANW3"/>
<feature type="compositionally biased region" description="Polar residues" evidence="1">
    <location>
        <begin position="343"/>
        <end position="363"/>
    </location>
</feature>
<comment type="caution">
    <text evidence="3">The sequence shown here is derived from an EMBL/GenBank/DDBJ whole genome shotgun (WGS) entry which is preliminary data.</text>
</comment>
<feature type="transmembrane region" description="Helical" evidence="2">
    <location>
        <begin position="255"/>
        <end position="279"/>
    </location>
</feature>
<evidence type="ECO:0000313" key="3">
    <source>
        <dbReference type="EMBL" id="CAE6428401.1"/>
    </source>
</evidence>
<evidence type="ECO:0000313" key="4">
    <source>
        <dbReference type="Proteomes" id="UP000663841"/>
    </source>
</evidence>
<keyword evidence="2" id="KW-1133">Transmembrane helix</keyword>
<dbReference type="Proteomes" id="UP000663841">
    <property type="component" value="Unassembled WGS sequence"/>
</dbReference>
<evidence type="ECO:0000256" key="2">
    <source>
        <dbReference type="SAM" id="Phobius"/>
    </source>
</evidence>
<name>A0A8H3ANW3_9AGAM</name>
<proteinExistence type="predicted"/>
<accession>A0A8H3ANW3</accession>
<evidence type="ECO:0008006" key="5">
    <source>
        <dbReference type="Google" id="ProtNLM"/>
    </source>
</evidence>
<dbReference type="EMBL" id="CAJMWW010000082">
    <property type="protein sequence ID" value="CAE6428401.1"/>
    <property type="molecule type" value="Genomic_DNA"/>
</dbReference>
<evidence type="ECO:0000256" key="1">
    <source>
        <dbReference type="SAM" id="MobiDB-lite"/>
    </source>
</evidence>